<dbReference type="AlphaFoldDB" id="X0B2P4"/>
<feature type="domain" description="DUF7923" evidence="1">
    <location>
        <begin position="117"/>
        <end position="182"/>
    </location>
</feature>
<keyword evidence="3" id="KW-1185">Reference proteome</keyword>
<evidence type="ECO:0000313" key="2">
    <source>
        <dbReference type="EMBL" id="EXK76390.1"/>
    </source>
</evidence>
<protein>
    <recommendedName>
        <fullName evidence="1">DUF7923 domain-containing protein</fullName>
    </recommendedName>
</protein>
<dbReference type="EMBL" id="KI979520">
    <property type="protein sequence ID" value="EXK76390.1"/>
    <property type="molecule type" value="Genomic_DNA"/>
</dbReference>
<dbReference type="HOGENOM" id="CLU_702164_0_0_1"/>
<reference evidence="2 3" key="1">
    <citation type="submission" date="2011-11" db="EMBL/GenBank/DDBJ databases">
        <title>The Genome Sequence of Fusarium oxysporum PHW815.</title>
        <authorList>
            <consortium name="The Broad Institute Genome Sequencing Platform"/>
            <person name="Ma L.-J."/>
            <person name="Gale L.R."/>
            <person name="Schwartz D.C."/>
            <person name="Zhou S."/>
            <person name="Corby-Kistler H."/>
            <person name="Young S.K."/>
            <person name="Zeng Q."/>
            <person name="Gargeya S."/>
            <person name="Fitzgerald M."/>
            <person name="Haas B."/>
            <person name="Abouelleil A."/>
            <person name="Alvarado L."/>
            <person name="Arachchi H.M."/>
            <person name="Berlin A."/>
            <person name="Brown A."/>
            <person name="Chapman S.B."/>
            <person name="Chen Z."/>
            <person name="Dunbar C."/>
            <person name="Freedman E."/>
            <person name="Gearin G."/>
            <person name="Goldberg J."/>
            <person name="Griggs A."/>
            <person name="Gujja S."/>
            <person name="Heiman D."/>
            <person name="Howarth C."/>
            <person name="Larson L."/>
            <person name="Lui A."/>
            <person name="MacDonald P.J.P."/>
            <person name="Montmayeur A."/>
            <person name="Murphy C."/>
            <person name="Neiman D."/>
            <person name="Pearson M."/>
            <person name="Priest M."/>
            <person name="Roberts A."/>
            <person name="Saif S."/>
            <person name="Shea T."/>
            <person name="Shenoy N."/>
            <person name="Sisk P."/>
            <person name="Stolte C."/>
            <person name="Sykes S."/>
            <person name="Wortman J."/>
            <person name="Nusbaum C."/>
            <person name="Birren B."/>
        </authorList>
    </citation>
    <scope>NUCLEOTIDE SEQUENCE [LARGE SCALE GENOMIC DNA]</scope>
    <source>
        <strain evidence="2 3">54005</strain>
    </source>
</reference>
<dbReference type="PANTHER" id="PTHR37543">
    <property type="entry name" value="CCCH ZINC FINGER DNA BINDING PROTEIN (AFU_ORTHOLOGUE AFUA_5G12760)"/>
    <property type="match status" value="1"/>
</dbReference>
<gene>
    <name evidence="2" type="ORF">FOQG_18869</name>
</gene>
<dbReference type="Proteomes" id="UP000030663">
    <property type="component" value="Unassembled WGS sequence"/>
</dbReference>
<dbReference type="Pfam" id="PF25540">
    <property type="entry name" value="DUF7923"/>
    <property type="match status" value="1"/>
</dbReference>
<accession>X0B2P4</accession>
<dbReference type="PANTHER" id="PTHR37543:SF1">
    <property type="entry name" value="CCCH ZINC FINGER DNA BINDING PROTEIN (AFU_ORTHOLOGUE AFUA_5G12760)"/>
    <property type="match status" value="1"/>
</dbReference>
<evidence type="ECO:0000259" key="1">
    <source>
        <dbReference type="Pfam" id="PF25540"/>
    </source>
</evidence>
<organism evidence="2 3">
    <name type="scientific">Fusarium oxysporum f. sp. raphani 54005</name>
    <dbReference type="NCBI Taxonomy" id="1089458"/>
    <lineage>
        <taxon>Eukaryota</taxon>
        <taxon>Fungi</taxon>
        <taxon>Dikarya</taxon>
        <taxon>Ascomycota</taxon>
        <taxon>Pezizomycotina</taxon>
        <taxon>Sordariomycetes</taxon>
        <taxon>Hypocreomycetidae</taxon>
        <taxon>Hypocreales</taxon>
        <taxon>Nectriaceae</taxon>
        <taxon>Fusarium</taxon>
        <taxon>Fusarium oxysporum species complex</taxon>
    </lineage>
</organism>
<dbReference type="InterPro" id="IPR057683">
    <property type="entry name" value="DUF7923"/>
</dbReference>
<name>X0B2P4_FUSOX</name>
<proteinExistence type="predicted"/>
<evidence type="ECO:0000313" key="3">
    <source>
        <dbReference type="Proteomes" id="UP000030663"/>
    </source>
</evidence>
<sequence length="393" mass="43277">MAPKSRQLSAASARTDHEPFWVVPTKDISDFVFTKAARFLVPLDQLFREASISTTGTISPPSSILVFYAAQLFCRLLTYSLPSKEKFSCDNWVWLSRWTARSRTHHTRELQERRGLGLSAEMPQCKHIMLACCHDSGYAPFLGQLVADKSIEERITLLIGSPAASPIKQLGFKCVTHFRSVFTCVVSQEGTNKPVQGAQAYSYAVPSHQFARLGPIIAKNGRRVDPPLSVEQQLAERVKRLGLCGWLFLRGECRGCSRNHQHPTLSDEEFDALCVSNDTELRELSTSPSGTISYVTSAASSHLDITASRAFDILGSAPLRFSARPTPAALAAVRNTTGPRILSHWMRPLDTNRWVKTVQSLPGDRGTGRLPRLQSSVLAALGSSPARGFPKDA</sequence>